<protein>
    <submittedName>
        <fullName evidence="2">Glycosyltransferase EpsE</fullName>
        <ecNumber evidence="2">2.4.-.-</ecNumber>
    </submittedName>
</protein>
<dbReference type="InterPro" id="IPR029044">
    <property type="entry name" value="Nucleotide-diphossugar_trans"/>
</dbReference>
<dbReference type="InterPro" id="IPR001173">
    <property type="entry name" value="Glyco_trans_2-like"/>
</dbReference>
<proteinExistence type="predicted"/>
<dbReference type="InterPro" id="IPR050834">
    <property type="entry name" value="Glycosyltransf_2"/>
</dbReference>
<gene>
    <name evidence="2" type="primary">epsE_4</name>
    <name evidence="2" type="ORF">Pan181_31140</name>
</gene>
<organism evidence="2 3">
    <name type="scientific">Aeoliella mucimassa</name>
    <dbReference type="NCBI Taxonomy" id="2527972"/>
    <lineage>
        <taxon>Bacteria</taxon>
        <taxon>Pseudomonadati</taxon>
        <taxon>Planctomycetota</taxon>
        <taxon>Planctomycetia</taxon>
        <taxon>Pirellulales</taxon>
        <taxon>Lacipirellulaceae</taxon>
        <taxon>Aeoliella</taxon>
    </lineage>
</organism>
<keyword evidence="3" id="KW-1185">Reference proteome</keyword>
<evidence type="ECO:0000313" key="3">
    <source>
        <dbReference type="Proteomes" id="UP000315750"/>
    </source>
</evidence>
<evidence type="ECO:0000313" key="2">
    <source>
        <dbReference type="EMBL" id="QDU56902.1"/>
    </source>
</evidence>
<dbReference type="AlphaFoldDB" id="A0A518AQA4"/>
<dbReference type="Proteomes" id="UP000315750">
    <property type="component" value="Chromosome"/>
</dbReference>
<sequence length="311" mass="34643">MRPLISVIMPVYNAERYVAEAVESILAQTCGDFEFLIVDDGSSDRSLAILEKYASKDKRIRLKSRANTGYVVALNEMLADAEGEFIARMDADDISLPERFEKQIAYLQEHPECVVLGTNTVLVDDGGWDIRPGFHQYGHEAIDGHHLTSLGGCVSHPSVMMRAAAVAQVGGYRVECCPAEDVDIFLRLGEIGQLENLTECLLKYRMHPKSVSRTNAARQRNIVAIAQSQARSRRNLPEVSSELAEDVTLDRYSSEALNTNISSFDVLVNWGWWALGAGNRSTAAKMVARSLVRNPFRYDSWVLAFCVLRGR</sequence>
<name>A0A518AQA4_9BACT</name>
<dbReference type="KEGG" id="amuc:Pan181_31140"/>
<dbReference type="EMBL" id="CP036278">
    <property type="protein sequence ID" value="QDU56902.1"/>
    <property type="molecule type" value="Genomic_DNA"/>
</dbReference>
<dbReference type="Pfam" id="PF00535">
    <property type="entry name" value="Glycos_transf_2"/>
    <property type="match status" value="1"/>
</dbReference>
<dbReference type="PANTHER" id="PTHR43685:SF10">
    <property type="entry name" value="LACTO-N-NEOTETRAOSE BIOSYNTHESIS GLYCOSYL TRANSFERASE LGTA"/>
    <property type="match status" value="1"/>
</dbReference>
<dbReference type="PANTHER" id="PTHR43685">
    <property type="entry name" value="GLYCOSYLTRANSFERASE"/>
    <property type="match status" value="1"/>
</dbReference>
<dbReference type="EC" id="2.4.-.-" evidence="2"/>
<dbReference type="SUPFAM" id="SSF53448">
    <property type="entry name" value="Nucleotide-diphospho-sugar transferases"/>
    <property type="match status" value="1"/>
</dbReference>
<feature type="domain" description="Glycosyltransferase 2-like" evidence="1">
    <location>
        <begin position="6"/>
        <end position="163"/>
    </location>
</feature>
<dbReference type="Gene3D" id="3.90.550.10">
    <property type="entry name" value="Spore Coat Polysaccharide Biosynthesis Protein SpsA, Chain A"/>
    <property type="match status" value="1"/>
</dbReference>
<dbReference type="GO" id="GO:0016757">
    <property type="term" value="F:glycosyltransferase activity"/>
    <property type="evidence" value="ECO:0007669"/>
    <property type="project" value="UniProtKB-KW"/>
</dbReference>
<evidence type="ECO:0000259" key="1">
    <source>
        <dbReference type="Pfam" id="PF00535"/>
    </source>
</evidence>
<reference evidence="2 3" key="1">
    <citation type="submission" date="2019-02" db="EMBL/GenBank/DDBJ databases">
        <title>Deep-cultivation of Planctomycetes and their phenomic and genomic characterization uncovers novel biology.</title>
        <authorList>
            <person name="Wiegand S."/>
            <person name="Jogler M."/>
            <person name="Boedeker C."/>
            <person name="Pinto D."/>
            <person name="Vollmers J."/>
            <person name="Rivas-Marin E."/>
            <person name="Kohn T."/>
            <person name="Peeters S.H."/>
            <person name="Heuer A."/>
            <person name="Rast P."/>
            <person name="Oberbeckmann S."/>
            <person name="Bunk B."/>
            <person name="Jeske O."/>
            <person name="Meyerdierks A."/>
            <person name="Storesund J.E."/>
            <person name="Kallscheuer N."/>
            <person name="Luecker S."/>
            <person name="Lage O.M."/>
            <person name="Pohl T."/>
            <person name="Merkel B.J."/>
            <person name="Hornburger P."/>
            <person name="Mueller R.-W."/>
            <person name="Bruemmer F."/>
            <person name="Labrenz M."/>
            <person name="Spormann A.M."/>
            <person name="Op den Camp H."/>
            <person name="Overmann J."/>
            <person name="Amann R."/>
            <person name="Jetten M.S.M."/>
            <person name="Mascher T."/>
            <person name="Medema M.H."/>
            <person name="Devos D.P."/>
            <person name="Kaster A.-K."/>
            <person name="Ovreas L."/>
            <person name="Rohde M."/>
            <person name="Galperin M.Y."/>
            <person name="Jogler C."/>
        </authorList>
    </citation>
    <scope>NUCLEOTIDE SEQUENCE [LARGE SCALE GENOMIC DNA]</scope>
    <source>
        <strain evidence="2 3">Pan181</strain>
    </source>
</reference>
<keyword evidence="2" id="KW-0328">Glycosyltransferase</keyword>
<accession>A0A518AQA4</accession>
<keyword evidence="2" id="KW-0808">Transferase</keyword>